<dbReference type="Pfam" id="PF00144">
    <property type="entry name" value="Beta-lactamase"/>
    <property type="match status" value="1"/>
</dbReference>
<gene>
    <name evidence="2" type="ORF">S01H1_16768</name>
</gene>
<evidence type="ECO:0000259" key="1">
    <source>
        <dbReference type="Pfam" id="PF00144"/>
    </source>
</evidence>
<sequence>MMSVLLPVFDILKIVKELSIPGVAVGVYNGGDVSTQGYGVTNVDHPLPVDDDTLFQIGSITKTFVGTMTMMLVEEGKLDLDEPIRTYLPGFKVSDEDAASKATLRHLFTHTAGWVGDWFPSGIDHGPDAVEHYVRTMVDDPQDTPLGELISYNNAGYNLAGRILEVVTGKVFSDLMKEMIFEPLGMTNTYILPWNMMTKRFASGHTPTENGAQVADPWFIGRSSGPAGGIISSVKDMLKYIKFQLGDGNIDGKKLVSKESLDALHTPQVKFAPNHSIALTFWVDDSRSTRTMGHGGGTVGQISLLTIVPEHDFGLMLVTNSAAGRKFNPPVTSCA</sequence>
<dbReference type="InterPro" id="IPR012338">
    <property type="entry name" value="Beta-lactam/transpept-like"/>
</dbReference>
<organism evidence="2">
    <name type="scientific">marine sediment metagenome</name>
    <dbReference type="NCBI Taxonomy" id="412755"/>
    <lineage>
        <taxon>unclassified sequences</taxon>
        <taxon>metagenomes</taxon>
        <taxon>ecological metagenomes</taxon>
    </lineage>
</organism>
<dbReference type="EMBL" id="BARS01008841">
    <property type="protein sequence ID" value="GAF67528.1"/>
    <property type="molecule type" value="Genomic_DNA"/>
</dbReference>
<reference evidence="2" key="1">
    <citation type="journal article" date="2014" name="Front. Microbiol.">
        <title>High frequency of phylogenetically diverse reductive dehalogenase-homologous genes in deep subseafloor sedimentary metagenomes.</title>
        <authorList>
            <person name="Kawai M."/>
            <person name="Futagami T."/>
            <person name="Toyoda A."/>
            <person name="Takaki Y."/>
            <person name="Nishi S."/>
            <person name="Hori S."/>
            <person name="Arai W."/>
            <person name="Tsubouchi T."/>
            <person name="Morono Y."/>
            <person name="Uchiyama I."/>
            <person name="Ito T."/>
            <person name="Fujiyama A."/>
            <person name="Inagaki F."/>
            <person name="Takami H."/>
        </authorList>
    </citation>
    <scope>NUCLEOTIDE SEQUENCE</scope>
    <source>
        <strain evidence="2">Expedition CK06-06</strain>
    </source>
</reference>
<feature type="domain" description="Beta-lactamase-related" evidence="1">
    <location>
        <begin position="15"/>
        <end position="324"/>
    </location>
</feature>
<comment type="caution">
    <text evidence="2">The sequence shown here is derived from an EMBL/GenBank/DDBJ whole genome shotgun (WGS) entry which is preliminary data.</text>
</comment>
<dbReference type="SUPFAM" id="SSF56601">
    <property type="entry name" value="beta-lactamase/transpeptidase-like"/>
    <property type="match status" value="1"/>
</dbReference>
<dbReference type="InterPro" id="IPR001466">
    <property type="entry name" value="Beta-lactam-related"/>
</dbReference>
<name>X0RFJ9_9ZZZZ</name>
<protein>
    <recommendedName>
        <fullName evidence="1">Beta-lactamase-related domain-containing protein</fullName>
    </recommendedName>
</protein>
<proteinExistence type="predicted"/>
<dbReference type="PANTHER" id="PTHR46825">
    <property type="entry name" value="D-ALANYL-D-ALANINE-CARBOXYPEPTIDASE/ENDOPEPTIDASE AMPH"/>
    <property type="match status" value="1"/>
</dbReference>
<dbReference type="PANTHER" id="PTHR46825:SF15">
    <property type="entry name" value="BETA-LACTAMASE-RELATED DOMAIN-CONTAINING PROTEIN"/>
    <property type="match status" value="1"/>
</dbReference>
<feature type="non-terminal residue" evidence="2">
    <location>
        <position position="335"/>
    </location>
</feature>
<accession>X0RFJ9</accession>
<dbReference type="Gene3D" id="3.40.710.10">
    <property type="entry name" value="DD-peptidase/beta-lactamase superfamily"/>
    <property type="match status" value="1"/>
</dbReference>
<dbReference type="AlphaFoldDB" id="X0RFJ9"/>
<dbReference type="InterPro" id="IPR050491">
    <property type="entry name" value="AmpC-like"/>
</dbReference>
<evidence type="ECO:0000313" key="2">
    <source>
        <dbReference type="EMBL" id="GAF67528.1"/>
    </source>
</evidence>